<dbReference type="EMBL" id="CP073720">
    <property type="protein sequence ID" value="UWP81920.1"/>
    <property type="molecule type" value="Genomic_DNA"/>
</dbReference>
<protein>
    <submittedName>
        <fullName evidence="3">DUF4129 domain-containing protein</fullName>
    </submittedName>
</protein>
<dbReference type="InterPro" id="IPR025403">
    <property type="entry name" value="TgpA-like_C"/>
</dbReference>
<reference evidence="3" key="2">
    <citation type="submission" date="2022-09" db="EMBL/GenBank/DDBJ databases">
        <title>Biosynthetic gene clusters of Dactylosporangioum fulvum.</title>
        <authorList>
            <person name="Caradec T."/>
        </authorList>
    </citation>
    <scope>NUCLEOTIDE SEQUENCE</scope>
    <source>
        <strain evidence="3">NRRL B-16292</strain>
    </source>
</reference>
<gene>
    <name evidence="3" type="ORF">Dfulv_43705</name>
</gene>
<name>A0ABY5VXN6_9ACTN</name>
<dbReference type="Proteomes" id="UP001059617">
    <property type="component" value="Chromosome"/>
</dbReference>
<evidence type="ECO:0000259" key="2">
    <source>
        <dbReference type="Pfam" id="PF13559"/>
    </source>
</evidence>
<reference evidence="3" key="1">
    <citation type="submission" date="2021-04" db="EMBL/GenBank/DDBJ databases">
        <authorList>
            <person name="Hartkoorn R.C."/>
            <person name="Beaudoing E."/>
            <person name="Hot D."/>
        </authorList>
    </citation>
    <scope>NUCLEOTIDE SEQUENCE</scope>
    <source>
        <strain evidence="3">NRRL B-16292</strain>
    </source>
</reference>
<keyword evidence="1" id="KW-0472">Membrane</keyword>
<proteinExistence type="predicted"/>
<keyword evidence="1" id="KW-0812">Transmembrane</keyword>
<keyword evidence="1" id="KW-1133">Transmembrane helix</keyword>
<evidence type="ECO:0000256" key="1">
    <source>
        <dbReference type="SAM" id="Phobius"/>
    </source>
</evidence>
<feature type="domain" description="Protein-glutamine gamma-glutamyltransferase-like C-terminal" evidence="2">
    <location>
        <begin position="153"/>
        <end position="222"/>
    </location>
</feature>
<dbReference type="Pfam" id="PF13559">
    <property type="entry name" value="DUF4129"/>
    <property type="match status" value="1"/>
</dbReference>
<sequence length="240" mass="25304">MDRTINRWLPVLAVVAVLGVGVVAASTSSPEITNLPVPPLETTSPPPRPTAEVTVLPTGAGEQDGGSAFTIPDWLMYAVMALCAAVVLALIAGLVVMLLRNAEPKQKPRLFVEPQEARPMTPDTGQEVIAAVDAGLSELSDTDGDPRRAVIACWVRLERAAAAAGTPRLIGDSPTELVTRLLSGHRVSRPTLEGLAVVYREARYATHPVDERSRRAAIEALRQLRAELAGVTQGGVTGGA</sequence>
<feature type="transmembrane region" description="Helical" evidence="1">
    <location>
        <begin position="74"/>
        <end position="99"/>
    </location>
</feature>
<accession>A0ABY5VXN6</accession>
<evidence type="ECO:0000313" key="4">
    <source>
        <dbReference type="Proteomes" id="UP001059617"/>
    </source>
</evidence>
<evidence type="ECO:0000313" key="3">
    <source>
        <dbReference type="EMBL" id="UWP81920.1"/>
    </source>
</evidence>
<dbReference type="RefSeq" id="WP_259859698.1">
    <property type="nucleotide sequence ID" value="NZ_BAAAST010000044.1"/>
</dbReference>
<organism evidence="3 4">
    <name type="scientific">Dactylosporangium fulvum</name>
    <dbReference type="NCBI Taxonomy" id="53359"/>
    <lineage>
        <taxon>Bacteria</taxon>
        <taxon>Bacillati</taxon>
        <taxon>Actinomycetota</taxon>
        <taxon>Actinomycetes</taxon>
        <taxon>Micromonosporales</taxon>
        <taxon>Micromonosporaceae</taxon>
        <taxon>Dactylosporangium</taxon>
    </lineage>
</organism>
<keyword evidence="4" id="KW-1185">Reference proteome</keyword>